<feature type="transmembrane region" description="Helical" evidence="6">
    <location>
        <begin position="110"/>
        <end position="129"/>
    </location>
</feature>
<protein>
    <recommendedName>
        <fullName evidence="6">WAT1-related protein</fullName>
    </recommendedName>
</protein>
<feature type="transmembrane region" description="Helical" evidence="6">
    <location>
        <begin position="265"/>
        <end position="283"/>
    </location>
</feature>
<evidence type="ECO:0000256" key="1">
    <source>
        <dbReference type="ARBA" id="ARBA00004141"/>
    </source>
</evidence>
<feature type="transmembrane region" description="Helical" evidence="6">
    <location>
        <begin position="226"/>
        <end position="245"/>
    </location>
</feature>
<evidence type="ECO:0000256" key="5">
    <source>
        <dbReference type="ARBA" id="ARBA00023136"/>
    </source>
</evidence>
<feature type="transmembrane region" description="Helical" evidence="6">
    <location>
        <begin position="20"/>
        <end position="37"/>
    </location>
</feature>
<comment type="similarity">
    <text evidence="2 6">Belongs to the drug/metabolite transporter (DMT) superfamily. Plant drug/metabolite exporter (P-DME) (TC 2.A.7.4) family.</text>
</comment>
<evidence type="ECO:0000313" key="8">
    <source>
        <dbReference type="EMBL" id="CAG1846262.1"/>
    </source>
</evidence>
<comment type="subcellular location">
    <subcellularLocation>
        <location evidence="1 6">Membrane</location>
        <topology evidence="1 6">Multi-pass membrane protein</topology>
    </subcellularLocation>
</comment>
<accession>A0A8D7ACK3</accession>
<feature type="domain" description="EamA" evidence="7">
    <location>
        <begin position="19"/>
        <end position="157"/>
    </location>
</feature>
<dbReference type="InterPro" id="IPR000620">
    <property type="entry name" value="EamA_dom"/>
</dbReference>
<evidence type="ECO:0000256" key="2">
    <source>
        <dbReference type="ARBA" id="ARBA00007635"/>
    </source>
</evidence>
<keyword evidence="5 6" id="KW-0472">Membrane</keyword>
<dbReference type="EMBL" id="HG996471">
    <property type="protein sequence ID" value="CAG1846262.1"/>
    <property type="molecule type" value="Genomic_DNA"/>
</dbReference>
<proteinExistence type="inferred from homology"/>
<feature type="transmembrane region" description="Helical" evidence="6">
    <location>
        <begin position="141"/>
        <end position="159"/>
    </location>
</feature>
<reference evidence="8" key="1">
    <citation type="submission" date="2021-03" db="EMBL/GenBank/DDBJ databases">
        <authorList>
            <consortium name="Genoscope - CEA"/>
            <person name="William W."/>
        </authorList>
    </citation>
    <scope>NUCLEOTIDE SEQUENCE</scope>
    <source>
        <strain evidence="8">Doubled-haploid Pahang</strain>
    </source>
</reference>
<gene>
    <name evidence="8" type="ORF">GSMUA_160570.1</name>
</gene>
<dbReference type="GO" id="GO:0016020">
    <property type="term" value="C:membrane"/>
    <property type="evidence" value="ECO:0007669"/>
    <property type="project" value="UniProtKB-SubCell"/>
</dbReference>
<feature type="transmembrane region" description="Helical" evidence="6">
    <location>
        <begin position="315"/>
        <end position="334"/>
    </location>
</feature>
<feature type="transmembrane region" description="Helical" evidence="6">
    <location>
        <begin position="78"/>
        <end position="98"/>
    </location>
</feature>
<dbReference type="Pfam" id="PF00892">
    <property type="entry name" value="EamA"/>
    <property type="match status" value="2"/>
</dbReference>
<dbReference type="PANTHER" id="PTHR31218">
    <property type="entry name" value="WAT1-RELATED PROTEIN"/>
    <property type="match status" value="1"/>
</dbReference>
<dbReference type="OrthoDB" id="1728340at2759"/>
<organism evidence="8">
    <name type="scientific">Musa acuminata subsp. malaccensis</name>
    <name type="common">Wild banana</name>
    <name type="synonym">Musa malaccensis</name>
    <dbReference type="NCBI Taxonomy" id="214687"/>
    <lineage>
        <taxon>Eukaryota</taxon>
        <taxon>Viridiplantae</taxon>
        <taxon>Streptophyta</taxon>
        <taxon>Embryophyta</taxon>
        <taxon>Tracheophyta</taxon>
        <taxon>Spermatophyta</taxon>
        <taxon>Magnoliopsida</taxon>
        <taxon>Liliopsida</taxon>
        <taxon>Zingiberales</taxon>
        <taxon>Musaceae</taxon>
        <taxon>Musa</taxon>
    </lineage>
</organism>
<evidence type="ECO:0000259" key="7">
    <source>
        <dbReference type="Pfam" id="PF00892"/>
    </source>
</evidence>
<keyword evidence="4 6" id="KW-1133">Transmembrane helix</keyword>
<dbReference type="InterPro" id="IPR037185">
    <property type="entry name" value="EmrE-like"/>
</dbReference>
<feature type="transmembrane region" description="Helical" evidence="6">
    <location>
        <begin position="195"/>
        <end position="214"/>
    </location>
</feature>
<keyword evidence="3 6" id="KW-0812">Transmembrane</keyword>
<dbReference type="AlphaFoldDB" id="A0A8D7ACK3"/>
<name>A0A8D7ACK3_MUSAM</name>
<evidence type="ECO:0000256" key="6">
    <source>
        <dbReference type="RuleBase" id="RU363077"/>
    </source>
</evidence>
<dbReference type="InterPro" id="IPR030184">
    <property type="entry name" value="WAT1-related"/>
</dbReference>
<evidence type="ECO:0000256" key="4">
    <source>
        <dbReference type="ARBA" id="ARBA00022989"/>
    </source>
</evidence>
<dbReference type="GO" id="GO:0022857">
    <property type="term" value="F:transmembrane transporter activity"/>
    <property type="evidence" value="ECO:0007669"/>
    <property type="project" value="InterPro"/>
</dbReference>
<feature type="transmembrane region" description="Helical" evidence="6">
    <location>
        <begin position="49"/>
        <end position="66"/>
    </location>
</feature>
<feature type="domain" description="EamA" evidence="7">
    <location>
        <begin position="196"/>
        <end position="334"/>
    </location>
</feature>
<evidence type="ECO:0000256" key="3">
    <source>
        <dbReference type="ARBA" id="ARBA00022692"/>
    </source>
</evidence>
<feature type="transmembrane region" description="Helical" evidence="6">
    <location>
        <begin position="290"/>
        <end position="309"/>
    </location>
</feature>
<dbReference type="SUPFAM" id="SSF103481">
    <property type="entry name" value="Multidrug resistance efflux transporter EmrE"/>
    <property type="match status" value="2"/>
</dbReference>
<sequence>MMGGRDWSEVAQGLKPAAAMVLIQTSFAGVNILYKLALNDGMDVKVLVAYRYIFAAAFISPVAFFIERKRRPKITWKILGLTFLCGLFGATFAQNLYVSSMKLTSATFTSAMANLVPAVTFILAVSFRLERLGIRTNYGRAKVLGTLLGLGGAMLLTFYKGAGIELWSTNINLSEQQDHGGHHLAAPHSESGNRVMGSFLAVASCLCYALWLIIQAKLAEAYPCHYSNAALMCLMGSIQASILALCVERHRIQWRLGFDIRLLTAAYSGIFASGMSFTLLGWCIKKKGPVYASVFNPLMLLLVAILSSLLLNEKLYLGCLLGAALIVIGLYIVLWGKGREASKIDEESPAEATRESIDVAVAQEAATDPGSGNVCDPNIRKGEEVKQKANKPGCSGF</sequence>